<dbReference type="InterPro" id="IPR050706">
    <property type="entry name" value="Cyclic-di-GMP_PDE-like"/>
</dbReference>
<feature type="domain" description="GGDEF" evidence="2">
    <location>
        <begin position="336"/>
        <end position="465"/>
    </location>
</feature>
<dbReference type="NCBIfam" id="TIGR00254">
    <property type="entry name" value="GGDEF"/>
    <property type="match status" value="1"/>
</dbReference>
<dbReference type="SMART" id="SM00052">
    <property type="entry name" value="EAL"/>
    <property type="match status" value="1"/>
</dbReference>
<name>A0A4R4FGM3_9FIRM</name>
<keyword evidence="4" id="KW-1185">Reference proteome</keyword>
<evidence type="ECO:0000259" key="1">
    <source>
        <dbReference type="PROSITE" id="PS50883"/>
    </source>
</evidence>
<dbReference type="SUPFAM" id="SSF55073">
    <property type="entry name" value="Nucleotide cyclase"/>
    <property type="match status" value="1"/>
</dbReference>
<accession>A0A4R4FGM3</accession>
<dbReference type="InterPro" id="IPR029787">
    <property type="entry name" value="Nucleotide_cyclase"/>
</dbReference>
<dbReference type="Gene3D" id="3.30.70.270">
    <property type="match status" value="1"/>
</dbReference>
<proteinExistence type="predicted"/>
<feature type="domain" description="EAL" evidence="1">
    <location>
        <begin position="461"/>
        <end position="716"/>
    </location>
</feature>
<dbReference type="Gene3D" id="3.30.450.40">
    <property type="match status" value="1"/>
</dbReference>
<dbReference type="CDD" id="cd01948">
    <property type="entry name" value="EAL"/>
    <property type="match status" value="1"/>
</dbReference>
<dbReference type="SMART" id="SM00267">
    <property type="entry name" value="GGDEF"/>
    <property type="match status" value="1"/>
</dbReference>
<dbReference type="InterPro" id="IPR029016">
    <property type="entry name" value="GAF-like_dom_sf"/>
</dbReference>
<dbReference type="EMBL" id="SMMX01000006">
    <property type="protein sequence ID" value="TDA21916.1"/>
    <property type="molecule type" value="Genomic_DNA"/>
</dbReference>
<dbReference type="SUPFAM" id="SSF141868">
    <property type="entry name" value="EAL domain-like"/>
    <property type="match status" value="1"/>
</dbReference>
<dbReference type="Proteomes" id="UP000295710">
    <property type="component" value="Unassembled WGS sequence"/>
</dbReference>
<dbReference type="InterPro" id="IPR035919">
    <property type="entry name" value="EAL_sf"/>
</dbReference>
<dbReference type="AlphaFoldDB" id="A0A4R4FGM3"/>
<dbReference type="Pfam" id="PF00563">
    <property type="entry name" value="EAL"/>
    <property type="match status" value="1"/>
</dbReference>
<dbReference type="Gene3D" id="3.20.20.450">
    <property type="entry name" value="EAL domain"/>
    <property type="match status" value="1"/>
</dbReference>
<dbReference type="InterPro" id="IPR001633">
    <property type="entry name" value="EAL_dom"/>
</dbReference>
<organism evidence="3 4">
    <name type="scientific">Extibacter muris</name>
    <dbReference type="NCBI Taxonomy" id="1796622"/>
    <lineage>
        <taxon>Bacteria</taxon>
        <taxon>Bacillati</taxon>
        <taxon>Bacillota</taxon>
        <taxon>Clostridia</taxon>
        <taxon>Lachnospirales</taxon>
        <taxon>Lachnospiraceae</taxon>
        <taxon>Extibacter</taxon>
    </lineage>
</organism>
<reference evidence="3 4" key="1">
    <citation type="journal article" date="2016" name="Nat. Microbiol.">
        <title>The Mouse Intestinal Bacterial Collection (miBC) provides host-specific insight into cultured diversity and functional potential of the gut microbiota.</title>
        <authorList>
            <person name="Lagkouvardos I."/>
            <person name="Pukall R."/>
            <person name="Abt B."/>
            <person name="Foesel B.U."/>
            <person name="Meier-Kolthoff J.P."/>
            <person name="Kumar N."/>
            <person name="Bresciani A."/>
            <person name="Martinez I."/>
            <person name="Just S."/>
            <person name="Ziegler C."/>
            <person name="Brugiroux S."/>
            <person name="Garzetti D."/>
            <person name="Wenning M."/>
            <person name="Bui T.P."/>
            <person name="Wang J."/>
            <person name="Hugenholtz F."/>
            <person name="Plugge C.M."/>
            <person name="Peterson D.A."/>
            <person name="Hornef M.W."/>
            <person name="Baines J.F."/>
            <person name="Smidt H."/>
            <person name="Walter J."/>
            <person name="Kristiansen K."/>
            <person name="Nielsen H.B."/>
            <person name="Haller D."/>
            <person name="Overmann J."/>
            <person name="Stecher B."/>
            <person name="Clavel T."/>
        </authorList>
    </citation>
    <scope>NUCLEOTIDE SEQUENCE [LARGE SCALE GENOMIC DNA]</scope>
    <source>
        <strain evidence="3 4">DSM 28560</strain>
    </source>
</reference>
<evidence type="ECO:0000313" key="4">
    <source>
        <dbReference type="Proteomes" id="UP000295710"/>
    </source>
</evidence>
<dbReference type="PANTHER" id="PTHR33121:SF79">
    <property type="entry name" value="CYCLIC DI-GMP PHOSPHODIESTERASE PDED-RELATED"/>
    <property type="match status" value="1"/>
</dbReference>
<gene>
    <name evidence="3" type="ORF">E1963_09135</name>
</gene>
<dbReference type="InterPro" id="IPR000160">
    <property type="entry name" value="GGDEF_dom"/>
</dbReference>
<evidence type="ECO:0000259" key="2">
    <source>
        <dbReference type="PROSITE" id="PS50887"/>
    </source>
</evidence>
<dbReference type="InterPro" id="IPR043128">
    <property type="entry name" value="Rev_trsase/Diguanyl_cyclase"/>
</dbReference>
<comment type="caution">
    <text evidence="3">The sequence shown here is derived from an EMBL/GenBank/DDBJ whole genome shotgun (WGS) entry which is preliminary data.</text>
</comment>
<dbReference type="PROSITE" id="PS50883">
    <property type="entry name" value="EAL"/>
    <property type="match status" value="1"/>
</dbReference>
<dbReference type="SUPFAM" id="SSF55781">
    <property type="entry name" value="GAF domain-like"/>
    <property type="match status" value="1"/>
</dbReference>
<protein>
    <submittedName>
        <fullName evidence="3">Bifunctional diguanylate cyclase/phosphodiesterase</fullName>
    </submittedName>
</protein>
<dbReference type="CDD" id="cd01949">
    <property type="entry name" value="GGDEF"/>
    <property type="match status" value="1"/>
</dbReference>
<dbReference type="PROSITE" id="PS50887">
    <property type="entry name" value="GGDEF"/>
    <property type="match status" value="1"/>
</dbReference>
<dbReference type="Pfam" id="PF00990">
    <property type="entry name" value="GGDEF"/>
    <property type="match status" value="1"/>
</dbReference>
<dbReference type="PANTHER" id="PTHR33121">
    <property type="entry name" value="CYCLIC DI-GMP PHOSPHODIESTERASE PDEF"/>
    <property type="match status" value="1"/>
</dbReference>
<evidence type="ECO:0000313" key="3">
    <source>
        <dbReference type="EMBL" id="TDA21916.1"/>
    </source>
</evidence>
<sequence length="718" mass="82946">MAITELLYRTGGCKLDYNRISSLILDESENMVYISDMESYELVYMNRALMEKFDIDRKRIGDKCYKVLQGLEAPCPFCTNECLKKDGYHVWKHYNPILKQHYELKDKLIEIDGRNMRLEISVDITESEAEHMELERQLSVEETLVECIHTLSEHTEIDTAIEKLLQIIGDFYQAERAYIFEIDYDARYVSNSYEWRRDGVTPQIDNLQDLPICTVDIWLETFKARGVFYFDSLRDFAEEGSEDYELLASQGIEKLMAAPFWKDGVLIGFIGVDNPSCGTGQIKLLQSVPYFIENDITKRHMLDNFRKLSYRDTLTGLGNRNLYIETIEKLQDTELDSLGVVFVDINSLKASNDRYGHQYGDCIIQNVATGLAGIFPENAYRVGGDEFVCLFIDGERSEFDSRLMQLRRFEQEDCMCDFSMGVNYREGNVDVKEQIGYSDNMMYVEKQVYYGNGVEGKNSYHEVLAKKLVEEIASGEFKVYLQPKVNIDTGELYGAEALVRRRTEDGEVLMPGQFIPLYEAEGVIQQLDLYVFEEVCRLLDSWKEKGYRMIPIAVNFSRISLMGIDIIESLARIRGRYGVAPGLLTIEVTESISRMGAETLGQLMERFKEHGFAFSLDDYGTRYSNLSLLARLDFKELKIDQSLIKDIMTNWRSRIVLEHTIQMCRELGIITAVAEGIETEEQRELLRSYHCDIGQGYLFSEPIPIGEFLDKYGRDYLY</sequence>
<dbReference type="GO" id="GO:0071111">
    <property type="term" value="F:cyclic-guanylate-specific phosphodiesterase activity"/>
    <property type="evidence" value="ECO:0007669"/>
    <property type="project" value="InterPro"/>
</dbReference>